<feature type="domain" description="Cytochrome c" evidence="5">
    <location>
        <begin position="870"/>
        <end position="960"/>
    </location>
</feature>
<dbReference type="Gene3D" id="1.10.760.10">
    <property type="entry name" value="Cytochrome c-like domain"/>
    <property type="match status" value="1"/>
</dbReference>
<dbReference type="Proteomes" id="UP001476282">
    <property type="component" value="Unassembled WGS sequence"/>
</dbReference>
<organism evidence="6 7">
    <name type="scientific">Haloferula sargassicola</name>
    <dbReference type="NCBI Taxonomy" id="490096"/>
    <lineage>
        <taxon>Bacteria</taxon>
        <taxon>Pseudomonadati</taxon>
        <taxon>Verrucomicrobiota</taxon>
        <taxon>Verrucomicrobiia</taxon>
        <taxon>Verrucomicrobiales</taxon>
        <taxon>Verrucomicrobiaceae</taxon>
        <taxon>Haloferula</taxon>
    </lineage>
</organism>
<dbReference type="EMBL" id="BAABRI010000025">
    <property type="protein sequence ID" value="GAA5484452.1"/>
    <property type="molecule type" value="Genomic_DNA"/>
</dbReference>
<keyword evidence="3 4" id="KW-0408">Iron</keyword>
<dbReference type="PROSITE" id="PS51007">
    <property type="entry name" value="CYTC"/>
    <property type="match status" value="1"/>
</dbReference>
<dbReference type="PANTHER" id="PTHR33546:SF1">
    <property type="entry name" value="LARGE, MULTIFUNCTIONAL SECRETED PROTEIN"/>
    <property type="match status" value="1"/>
</dbReference>
<evidence type="ECO:0000256" key="3">
    <source>
        <dbReference type="ARBA" id="ARBA00023004"/>
    </source>
</evidence>
<dbReference type="InterPro" id="IPR036909">
    <property type="entry name" value="Cyt_c-like_dom_sf"/>
</dbReference>
<proteinExistence type="predicted"/>
<dbReference type="RefSeq" id="WP_353568549.1">
    <property type="nucleotide sequence ID" value="NZ_BAABRI010000025.1"/>
</dbReference>
<reference evidence="6 7" key="1">
    <citation type="submission" date="2024-02" db="EMBL/GenBank/DDBJ databases">
        <title>Haloferula sargassicola NBRC 104335.</title>
        <authorList>
            <person name="Ichikawa N."/>
            <person name="Katano-Makiyama Y."/>
            <person name="Hidaka K."/>
        </authorList>
    </citation>
    <scope>NUCLEOTIDE SEQUENCE [LARGE SCALE GENOMIC DNA]</scope>
    <source>
        <strain evidence="6 7">NBRC 104335</strain>
    </source>
</reference>
<evidence type="ECO:0000313" key="6">
    <source>
        <dbReference type="EMBL" id="GAA5484452.1"/>
    </source>
</evidence>
<evidence type="ECO:0000256" key="4">
    <source>
        <dbReference type="PROSITE-ProRule" id="PRU00433"/>
    </source>
</evidence>
<dbReference type="PANTHER" id="PTHR33546">
    <property type="entry name" value="LARGE, MULTIFUNCTIONAL SECRETED PROTEIN-RELATED"/>
    <property type="match status" value="1"/>
</dbReference>
<dbReference type="Gene3D" id="3.40.50.880">
    <property type="match status" value="1"/>
</dbReference>
<evidence type="ECO:0000256" key="2">
    <source>
        <dbReference type="ARBA" id="ARBA00022723"/>
    </source>
</evidence>
<evidence type="ECO:0000259" key="5">
    <source>
        <dbReference type="PROSITE" id="PS51007"/>
    </source>
</evidence>
<keyword evidence="7" id="KW-1185">Reference proteome</keyword>
<dbReference type="Pfam" id="PF06283">
    <property type="entry name" value="ThuA"/>
    <property type="match status" value="1"/>
</dbReference>
<dbReference type="InterPro" id="IPR009056">
    <property type="entry name" value="Cyt_c-like_dom"/>
</dbReference>
<comment type="caution">
    <text evidence="6">The sequence shown here is derived from an EMBL/GenBank/DDBJ whole genome shotgun (WGS) entry which is preliminary data.</text>
</comment>
<dbReference type="SUPFAM" id="SSF46626">
    <property type="entry name" value="Cytochrome c"/>
    <property type="match status" value="1"/>
</dbReference>
<keyword evidence="1 4" id="KW-0349">Heme</keyword>
<protein>
    <recommendedName>
        <fullName evidence="5">Cytochrome c domain-containing protein</fullName>
    </recommendedName>
</protein>
<name>A0ABP9USP5_9BACT</name>
<keyword evidence="2 4" id="KW-0479">Metal-binding</keyword>
<dbReference type="Pfam" id="PF23500">
    <property type="entry name" value="DUF7133"/>
    <property type="match status" value="1"/>
</dbReference>
<dbReference type="InterPro" id="IPR029010">
    <property type="entry name" value="ThuA-like"/>
</dbReference>
<dbReference type="SUPFAM" id="SSF52317">
    <property type="entry name" value="Class I glutamine amidotransferase-like"/>
    <property type="match status" value="1"/>
</dbReference>
<sequence length="993" mass="108926">MRLRFLNWLLPLLLLGVALAARGVVPGEDGRRLEVLFFGAPTANHAGHDPITRYRILKKGLGLEGINLTYLEDPSKVFTKDTLDRYDAVLMYGNWEQNGEMPAEQLKALLDYVDGGGGFLPIHCASACYGASPEFVKLVGAKFKSHETDTFQVKDVLPNHPILRGLEGFKAWDETYEHSDQADDREILQKRKTEPWTWTRTQGKGRVFYTAAGHGHRVWDLPEFHALIRNAIYWSVGPEKYRQMARLKPAKPGEEKVSLPGYREREEIKTAQAPLPPEESIKLAQVPVGMELALFASEPDIVNPIHVAWDHRGRAYVIETIDYPNNLQAGDLGHDRITICEDTNSDGRADRFTRFAETLSIPTSLTFVNGGVLCTNGSQVLFLKDTTGNDQADVREVVLDGFGMGDTHAGVSNLRYGFDGWIYATVGYSGFDGTVGGEHHKFAQAVFRFLSDGAKLEVLQNTTNNTWGLGFTEEFDILGSTANANPSWYLSFPKSDYTAAGLEQPRTPRADDNPVFNPMSFDIRQVDQFDRYTAGAGHAFYTARRFPESYHDRVAFVCGPTGKLVGHFDMQRAGAGWKAVQSPNNLYTSADAWSAPVCAEVGPDGAVWVCDWYNLIVQHNPTPSRESAGINAKTGKGNAYQTPLRDKQHGRIYRIYPEGTKDDPNPGLDPKKPESWFAGIDHPNLFWRLQSQRLIAESGMTQLVPELERLARMSSNAAPHALHILSGWGKLSDALAAEMMASPSAATRRAAIALASPAVLKEFFAGGAPVKAEGRELAEIWLAISRSAADPELGAVLYRQANSRSEVFSDPVLADAWKIAARRQRAGVLAAAASTPPSGRALMAQVDELENDAGPVVAEAKPKMFKPDAQVHARGKEVFSQTCIACHGVDGKGVPQAFPPLDGSDWLTGDPRLPTRIVLHGLQGPIQVDGQDFNSVMAPLGTSLDDRQVADVLTFVRQSWSNDAAPVTTAEVAEQRAATASRKVPWTASELGR</sequence>
<gene>
    <name evidence="6" type="ORF">Hsar01_03696</name>
</gene>
<dbReference type="SUPFAM" id="SSF50952">
    <property type="entry name" value="Soluble quinoprotein glucose dehydrogenase"/>
    <property type="match status" value="1"/>
</dbReference>
<dbReference type="Gene3D" id="2.120.10.30">
    <property type="entry name" value="TolB, C-terminal domain"/>
    <property type="match status" value="1"/>
</dbReference>
<dbReference type="InterPro" id="IPR055557">
    <property type="entry name" value="DUF7133"/>
</dbReference>
<dbReference type="InterPro" id="IPR011041">
    <property type="entry name" value="Quinoprot_gluc/sorb_DH_b-prop"/>
</dbReference>
<evidence type="ECO:0000256" key="1">
    <source>
        <dbReference type="ARBA" id="ARBA00022617"/>
    </source>
</evidence>
<dbReference type="Pfam" id="PF00034">
    <property type="entry name" value="Cytochrom_C"/>
    <property type="match status" value="1"/>
</dbReference>
<dbReference type="InterPro" id="IPR011042">
    <property type="entry name" value="6-blade_b-propeller_TolB-like"/>
</dbReference>
<dbReference type="NCBIfam" id="TIGR02604">
    <property type="entry name" value="Piru_Ver_Nterm"/>
    <property type="match status" value="1"/>
</dbReference>
<dbReference type="InterPro" id="IPR029062">
    <property type="entry name" value="Class_I_gatase-like"/>
</dbReference>
<accession>A0ABP9USP5</accession>
<dbReference type="InterPro" id="IPR013428">
    <property type="entry name" value="Membrane-bound_put_N"/>
</dbReference>
<evidence type="ECO:0000313" key="7">
    <source>
        <dbReference type="Proteomes" id="UP001476282"/>
    </source>
</evidence>